<feature type="region of interest" description="Disordered" evidence="1">
    <location>
        <begin position="32"/>
        <end position="72"/>
    </location>
</feature>
<dbReference type="PROSITE" id="PS50213">
    <property type="entry name" value="FAS1"/>
    <property type="match status" value="1"/>
</dbReference>
<dbReference type="Gene3D" id="2.30.180.10">
    <property type="entry name" value="FAS1 domain"/>
    <property type="match status" value="1"/>
</dbReference>
<dbReference type="PANTHER" id="PTHR10900">
    <property type="entry name" value="PERIOSTIN-RELATED"/>
    <property type="match status" value="1"/>
</dbReference>
<dbReference type="Proteomes" id="UP000441797">
    <property type="component" value="Unassembled WGS sequence"/>
</dbReference>
<dbReference type="SMART" id="SM00554">
    <property type="entry name" value="FAS1"/>
    <property type="match status" value="1"/>
</dbReference>
<dbReference type="FunFam" id="2.30.180.10:FF:000032">
    <property type="entry name" value="Fasciclin domain-containing protein, putative"/>
    <property type="match status" value="1"/>
</dbReference>
<feature type="signal peptide" evidence="2">
    <location>
        <begin position="1"/>
        <end position="27"/>
    </location>
</feature>
<dbReference type="RefSeq" id="WP_105218895.1">
    <property type="nucleotide sequence ID" value="NZ_CAWNSU010000023.1"/>
</dbReference>
<evidence type="ECO:0000313" key="4">
    <source>
        <dbReference type="EMBL" id="MUL38921.1"/>
    </source>
</evidence>
<proteinExistence type="predicted"/>
<name>A0A6N8G141_9CHRO</name>
<dbReference type="InterPro" id="IPR036378">
    <property type="entry name" value="FAS1_dom_sf"/>
</dbReference>
<sequence length="212" mass="22019">MKTNNRKHTIKKLAGFLGGLAILPVLAACGPETTTTTTQTSPAPEATPTITPAPGETPADQTTPTTPTTGATDSIVNVAAGDPSFSTLNELIATAGLTDTLEGEGPYTVFAPTNEAFAGLSESTRQELLQPENRETLRRILQYHVVPGEVTSDQLQSGEVATAEGNPVNVQVDAAANEVRVNDATVTQPDIQASNGVIHGIDSVILPPNLNL</sequence>
<dbReference type="GO" id="GO:0005615">
    <property type="term" value="C:extracellular space"/>
    <property type="evidence" value="ECO:0007669"/>
    <property type="project" value="TreeGrafter"/>
</dbReference>
<evidence type="ECO:0000313" key="5">
    <source>
        <dbReference type="Proteomes" id="UP000441797"/>
    </source>
</evidence>
<comment type="caution">
    <text evidence="4">The sequence shown here is derived from an EMBL/GenBank/DDBJ whole genome shotgun (WGS) entry which is preliminary data.</text>
</comment>
<dbReference type="OrthoDB" id="9800666at2"/>
<keyword evidence="5" id="KW-1185">Reference proteome</keyword>
<evidence type="ECO:0000256" key="2">
    <source>
        <dbReference type="SAM" id="SignalP"/>
    </source>
</evidence>
<dbReference type="InterPro" id="IPR000782">
    <property type="entry name" value="FAS1_domain"/>
</dbReference>
<dbReference type="PROSITE" id="PS51257">
    <property type="entry name" value="PROKAR_LIPOPROTEIN"/>
    <property type="match status" value="1"/>
</dbReference>
<evidence type="ECO:0000256" key="1">
    <source>
        <dbReference type="SAM" id="MobiDB-lite"/>
    </source>
</evidence>
<dbReference type="Pfam" id="PF02469">
    <property type="entry name" value="Fasciclin"/>
    <property type="match status" value="1"/>
</dbReference>
<dbReference type="InterPro" id="IPR050904">
    <property type="entry name" value="Adhesion/Biosynth-related"/>
</dbReference>
<keyword evidence="2" id="KW-0732">Signal</keyword>
<dbReference type="EMBL" id="NAPY01000053">
    <property type="protein sequence ID" value="MUL38921.1"/>
    <property type="molecule type" value="Genomic_DNA"/>
</dbReference>
<protein>
    <submittedName>
        <fullName evidence="4">Beta-Ig-H3/fasciclin</fullName>
    </submittedName>
</protein>
<evidence type="ECO:0000259" key="3">
    <source>
        <dbReference type="PROSITE" id="PS50213"/>
    </source>
</evidence>
<organism evidence="4 5">
    <name type="scientific">Gloeocapsopsis dulcis AAB1 = 1H9</name>
    <dbReference type="NCBI Taxonomy" id="1433147"/>
    <lineage>
        <taxon>Bacteria</taxon>
        <taxon>Bacillati</taxon>
        <taxon>Cyanobacteriota</taxon>
        <taxon>Cyanophyceae</taxon>
        <taxon>Oscillatoriophycideae</taxon>
        <taxon>Chroococcales</taxon>
        <taxon>Chroococcaceae</taxon>
        <taxon>Gloeocapsopsis</taxon>
        <taxon>Gloeocapsopsis dulcis</taxon>
    </lineage>
</organism>
<dbReference type="SUPFAM" id="SSF82153">
    <property type="entry name" value="FAS1 domain"/>
    <property type="match status" value="1"/>
</dbReference>
<dbReference type="AlphaFoldDB" id="A0A6N8G141"/>
<feature type="chain" id="PRO_5026860402" evidence="2">
    <location>
        <begin position="28"/>
        <end position="212"/>
    </location>
</feature>
<gene>
    <name evidence="4" type="ORF">BWI75_22070</name>
</gene>
<accession>A0A6N8G141</accession>
<dbReference type="PANTHER" id="PTHR10900:SF77">
    <property type="entry name" value="FI19380P1"/>
    <property type="match status" value="1"/>
</dbReference>
<feature type="domain" description="FAS1" evidence="3">
    <location>
        <begin position="72"/>
        <end position="205"/>
    </location>
</feature>
<reference evidence="4 5" key="1">
    <citation type="journal article" date="2019" name="Front. Microbiol.">
        <title>Genomic Features for Desiccation Tolerance and Sugar Biosynthesis in the Extremophile Gloeocapsopsis sp. UTEX B3054.</title>
        <authorList>
            <person name="Urrejola C."/>
            <person name="Alcorta J."/>
            <person name="Salas L."/>
            <person name="Vasquez M."/>
            <person name="Polz M.F."/>
            <person name="Vicuna R."/>
            <person name="Diez B."/>
        </authorList>
    </citation>
    <scope>NUCLEOTIDE SEQUENCE [LARGE SCALE GENOMIC DNA]</scope>
    <source>
        <strain evidence="4 5">1H9</strain>
    </source>
</reference>